<proteinExistence type="predicted"/>
<accession>A0AC61SAG2</accession>
<sequence length="404" mass="44008">MVNLVQSIRIAAGSIRSARMRSILTTLGIVIGVAAVIANVSLGASFQQYFDNEIGSIGSNFIIIVSREPGLFFKNELELIQNTPGIVEVTPIKLSMFEVSYQSTSRTLGIMGVSQKHERVANLKMEDGSFLNTKDKYVAVVGHDVAYEKFNRKIFTQNSIDITFRKDDGSIVTQRFKIKGILESPKTTMVNTPIEPDERIFIPISTMNEILGENDYDTLFAMTSSLDTIEDTSDEVDKRLGRHFGVSSRDMDDDDTKPYSIFNQADILEETDQMAAALGALLISVALIALVVGSIGIMNIMLVSVTERTQEIGILKSLGFTNFNVLLLFIVESVVLSVIGGLLGIGLGVLGAYGAQSFMELPSVFPVKLIFVGFAVSVIVGLIAGVYPANKAAKMNTVDALRHE</sequence>
<reference evidence="1" key="1">
    <citation type="submission" date="2018-09" db="EMBL/GenBank/DDBJ databases">
        <title>A genomic encyclopedia of anaerobic methanotrophic archaea.</title>
        <authorList>
            <person name="Skennerton C.T."/>
            <person name="Chadwick G.L."/>
            <person name="Laso-Perez R."/>
            <person name="Leu A.O."/>
            <person name="Speth D.R."/>
            <person name="Yu H."/>
            <person name="Morgan-Lang C."/>
            <person name="Hatzenpichler R."/>
            <person name="Goudeau D."/>
            <person name="Malmstrom R."/>
            <person name="Woyke T."/>
            <person name="Hallam S."/>
            <person name="Tyson G.W."/>
            <person name="Wegener G."/>
            <person name="Boetius A."/>
            <person name="Orphan V.J."/>
        </authorList>
    </citation>
    <scope>NUCLEOTIDE SEQUENCE</scope>
    <source>
        <strain evidence="1">CONS3730D10UFb2</strain>
    </source>
</reference>
<evidence type="ECO:0000313" key="2">
    <source>
        <dbReference type="Proteomes" id="UP000315423"/>
    </source>
</evidence>
<dbReference type="EMBL" id="QYBA01000178">
    <property type="protein sequence ID" value="TKY91528.1"/>
    <property type="molecule type" value="Genomic_DNA"/>
</dbReference>
<gene>
    <name evidence="1" type="ORF">C5S46_05330</name>
</gene>
<evidence type="ECO:0000313" key="1">
    <source>
        <dbReference type="EMBL" id="TKY91528.1"/>
    </source>
</evidence>
<name>A0AC61SAG2_9EURY</name>
<organism evidence="1 2">
    <name type="scientific">Candidatus Methanomarinus sp</name>
    <dbReference type="NCBI Taxonomy" id="3386244"/>
    <lineage>
        <taxon>Archaea</taxon>
        <taxon>Methanobacteriati</taxon>
        <taxon>Methanobacteriota</taxon>
        <taxon>Stenosarchaea group</taxon>
        <taxon>Methanomicrobia</taxon>
        <taxon>Methanosarcinales</taxon>
        <taxon>ANME-2 cluster</taxon>
        <taxon>Candidatus Methanocomedenaceae</taxon>
        <taxon>Candidatus Methanomarinus</taxon>
    </lineage>
</organism>
<protein>
    <submittedName>
        <fullName evidence="1">ABC transporter permease</fullName>
    </submittedName>
</protein>
<comment type="caution">
    <text evidence="1">The sequence shown here is derived from an EMBL/GenBank/DDBJ whole genome shotgun (WGS) entry which is preliminary data.</text>
</comment>
<dbReference type="Proteomes" id="UP000315423">
    <property type="component" value="Unassembled WGS sequence"/>
</dbReference>